<dbReference type="SUPFAM" id="SSF47203">
    <property type="entry name" value="Acyl-CoA dehydrogenase C-terminal domain-like"/>
    <property type="match status" value="1"/>
</dbReference>
<evidence type="ECO:0000256" key="4">
    <source>
        <dbReference type="ARBA" id="ARBA00022827"/>
    </source>
</evidence>
<dbReference type="PIRSF" id="PIRSF016578">
    <property type="entry name" value="HsaA"/>
    <property type="match status" value="1"/>
</dbReference>
<evidence type="ECO:0000256" key="1">
    <source>
        <dbReference type="ARBA" id="ARBA00001974"/>
    </source>
</evidence>
<evidence type="ECO:0000256" key="5">
    <source>
        <dbReference type="ARBA" id="ARBA00023002"/>
    </source>
</evidence>
<keyword evidence="3 6" id="KW-0285">Flavoprotein</keyword>
<evidence type="ECO:0000259" key="8">
    <source>
        <dbReference type="Pfam" id="PF02770"/>
    </source>
</evidence>
<dbReference type="InterPro" id="IPR046373">
    <property type="entry name" value="Acyl-CoA_Oxase/DH_mid-dom_sf"/>
</dbReference>
<evidence type="ECO:0000313" key="10">
    <source>
        <dbReference type="EMBL" id="SQJ01275.1"/>
    </source>
</evidence>
<proteinExistence type="inferred from homology"/>
<reference evidence="10 11" key="1">
    <citation type="submission" date="2018-06" db="EMBL/GenBank/DDBJ databases">
        <authorList>
            <consortium name="Pathogen Informatics"/>
            <person name="Doyle S."/>
        </authorList>
    </citation>
    <scope>NUCLEOTIDE SEQUENCE [LARGE SCALE GENOMIC DNA]</scope>
    <source>
        <strain evidence="10 11">NCTC12112</strain>
    </source>
</reference>
<evidence type="ECO:0000256" key="3">
    <source>
        <dbReference type="ARBA" id="ARBA00022630"/>
    </source>
</evidence>
<feature type="domain" description="Acyl-CoA dehydrogenase/oxidase C-terminal" evidence="7">
    <location>
        <begin position="224"/>
        <end position="372"/>
    </location>
</feature>
<comment type="similarity">
    <text evidence="2 6">Belongs to the acyl-CoA dehydrogenase family.</text>
</comment>
<gene>
    <name evidence="10" type="ORF">NCTC12112_01185</name>
</gene>
<dbReference type="FunFam" id="1.10.540.10:FF:000002">
    <property type="entry name" value="Acyl-CoA dehydrogenase FadE19"/>
    <property type="match status" value="1"/>
</dbReference>
<protein>
    <submittedName>
        <fullName evidence="10">Acyl-CoA dehydrogenase, short-chain specific</fullName>
        <ecNumber evidence="10">1.3.8.1</ecNumber>
    </submittedName>
</protein>
<organism evidence="10 11">
    <name type="scientific">Fusobacterium ulcerans</name>
    <dbReference type="NCBI Taxonomy" id="861"/>
    <lineage>
        <taxon>Bacteria</taxon>
        <taxon>Fusobacteriati</taxon>
        <taxon>Fusobacteriota</taxon>
        <taxon>Fusobacteriia</taxon>
        <taxon>Fusobacteriales</taxon>
        <taxon>Fusobacteriaceae</taxon>
        <taxon>Fusobacterium</taxon>
    </lineage>
</organism>
<dbReference type="InterPro" id="IPR006091">
    <property type="entry name" value="Acyl-CoA_Oxase/DH_mid-dom"/>
</dbReference>
<evidence type="ECO:0000256" key="6">
    <source>
        <dbReference type="RuleBase" id="RU362125"/>
    </source>
</evidence>
<accession>A0AAX2JAJ8</accession>
<evidence type="ECO:0000259" key="7">
    <source>
        <dbReference type="Pfam" id="PF00441"/>
    </source>
</evidence>
<dbReference type="SUPFAM" id="SSF56645">
    <property type="entry name" value="Acyl-CoA dehydrogenase NM domain-like"/>
    <property type="match status" value="1"/>
</dbReference>
<dbReference type="PANTHER" id="PTHR43884">
    <property type="entry name" value="ACYL-COA DEHYDROGENASE"/>
    <property type="match status" value="1"/>
</dbReference>
<keyword evidence="5 6" id="KW-0560">Oxidoreductase</keyword>
<dbReference type="GeneID" id="78455757"/>
<dbReference type="FunFam" id="1.20.140.10:FF:000004">
    <property type="entry name" value="Acyl-CoA dehydrogenase FadE25"/>
    <property type="match status" value="1"/>
</dbReference>
<dbReference type="KEGG" id="ful:C4N20_13105"/>
<comment type="cofactor">
    <cofactor evidence="1 6">
        <name>FAD</name>
        <dbReference type="ChEBI" id="CHEBI:57692"/>
    </cofactor>
</comment>
<keyword evidence="4 6" id="KW-0274">FAD</keyword>
<feature type="domain" description="Acyl-CoA oxidase/dehydrogenase middle" evidence="8">
    <location>
        <begin position="122"/>
        <end position="212"/>
    </location>
</feature>
<name>A0AAX2JAJ8_9FUSO</name>
<dbReference type="GO" id="GO:0016937">
    <property type="term" value="F:short-chain fatty acyl-CoA dehydrogenase activity"/>
    <property type="evidence" value="ECO:0007669"/>
    <property type="project" value="UniProtKB-EC"/>
</dbReference>
<dbReference type="EMBL" id="LS483487">
    <property type="protein sequence ID" value="SQJ01275.1"/>
    <property type="molecule type" value="Genomic_DNA"/>
</dbReference>
<dbReference type="InterPro" id="IPR037069">
    <property type="entry name" value="AcylCoA_DH/ox_N_sf"/>
</dbReference>
<dbReference type="InterPro" id="IPR009075">
    <property type="entry name" value="AcylCo_DH/oxidase_C"/>
</dbReference>
<sequence>MDFRIDKEHEDFILKVREFTEKYVKPAAAEVDRKAEAPMENLKRMGAEGLMGIPFDKKYGGAGLDTKAYISAVEELSKGCASTGVIMSAHTSLCAWPIYQYGNEMQKEKYLVPLAKGEKLGAFGWTESQAGTRVTAVLDGDKYILNGKKVLITNALEAEIFVVFAKTDMEKTENNLSGFIVEKGAKGFTIGEPEDKMGVRGSSTCELIFENCIVPKENLLRKEGTGFKIAMCTLNGGRIGVAAQAVGLAQGALDEAIKYVKEREVNGKKVSQFQHTQFLLADLQTRIDAVRLLTYRAADTKDSEGEYAHMASMAKFLASKVALKVTEKAVQLFGGNGYLKKYPVERMLRDAKVTEIYEGTSEVQKIVIANWMGIK</sequence>
<dbReference type="Gene3D" id="2.40.110.10">
    <property type="entry name" value="Butyryl-CoA Dehydrogenase, subunit A, domain 2"/>
    <property type="match status" value="1"/>
</dbReference>
<dbReference type="InterPro" id="IPR036250">
    <property type="entry name" value="AcylCo_DH-like_C"/>
</dbReference>
<dbReference type="Pfam" id="PF02770">
    <property type="entry name" value="Acyl-CoA_dh_M"/>
    <property type="match status" value="1"/>
</dbReference>
<dbReference type="AlphaFoldDB" id="A0AAX2JAJ8"/>
<dbReference type="RefSeq" id="WP_005977972.1">
    <property type="nucleotide sequence ID" value="NZ_CABKNW010000002.1"/>
</dbReference>
<evidence type="ECO:0000256" key="2">
    <source>
        <dbReference type="ARBA" id="ARBA00009347"/>
    </source>
</evidence>
<evidence type="ECO:0000259" key="9">
    <source>
        <dbReference type="Pfam" id="PF02771"/>
    </source>
</evidence>
<dbReference type="InterPro" id="IPR013786">
    <property type="entry name" value="AcylCoA_DH/ox_N"/>
</dbReference>
<feature type="domain" description="Acyl-CoA dehydrogenase/oxidase N-terminal" evidence="9">
    <location>
        <begin position="7"/>
        <end position="118"/>
    </location>
</feature>
<dbReference type="InterPro" id="IPR009100">
    <property type="entry name" value="AcylCoA_DH/oxidase_NM_dom_sf"/>
</dbReference>
<dbReference type="GO" id="GO:0050660">
    <property type="term" value="F:flavin adenine dinucleotide binding"/>
    <property type="evidence" value="ECO:0007669"/>
    <property type="project" value="InterPro"/>
</dbReference>
<evidence type="ECO:0000313" key="11">
    <source>
        <dbReference type="Proteomes" id="UP000249008"/>
    </source>
</evidence>
<dbReference type="Gene3D" id="1.10.540.10">
    <property type="entry name" value="Acyl-CoA dehydrogenase/oxidase, N-terminal domain"/>
    <property type="match status" value="1"/>
</dbReference>
<dbReference type="EC" id="1.3.8.1" evidence="10"/>
<dbReference type="Pfam" id="PF00441">
    <property type="entry name" value="Acyl-CoA_dh_1"/>
    <property type="match status" value="1"/>
</dbReference>
<dbReference type="Pfam" id="PF02771">
    <property type="entry name" value="Acyl-CoA_dh_N"/>
    <property type="match status" value="1"/>
</dbReference>
<dbReference type="Gene3D" id="1.20.140.10">
    <property type="entry name" value="Butyryl-CoA Dehydrogenase, subunit A, domain 3"/>
    <property type="match status" value="1"/>
</dbReference>
<dbReference type="Proteomes" id="UP000249008">
    <property type="component" value="Chromosome 1"/>
</dbReference>
<dbReference type="PANTHER" id="PTHR43884:SF12">
    <property type="entry name" value="ISOVALERYL-COA DEHYDROGENASE, MITOCHONDRIAL-RELATED"/>
    <property type="match status" value="1"/>
</dbReference>